<protein>
    <submittedName>
        <fullName evidence="2">DUF2796 domain-containing protein</fullName>
    </submittedName>
</protein>
<reference evidence="2 3" key="1">
    <citation type="submission" date="2017-04" db="EMBL/GenBank/DDBJ databases">
        <title>Draft genome sequence of Zooshikella ganghwensis VG4 isolated from Red Sea sediments.</title>
        <authorList>
            <person name="Rehman Z."/>
            <person name="Alam I."/>
            <person name="Kamau A."/>
            <person name="Bajic V."/>
            <person name="Leiknes T."/>
        </authorList>
    </citation>
    <scope>NUCLEOTIDE SEQUENCE [LARGE SCALE GENOMIC DNA]</scope>
    <source>
        <strain evidence="2 3">VG4</strain>
    </source>
</reference>
<dbReference type="EMBL" id="NDXW01000001">
    <property type="protein sequence ID" value="RDH43071.1"/>
    <property type="molecule type" value="Genomic_DNA"/>
</dbReference>
<dbReference type="Proteomes" id="UP000257039">
    <property type="component" value="Unassembled WGS sequence"/>
</dbReference>
<organism evidence="2 3">
    <name type="scientific">Zooshikella ganghwensis</name>
    <dbReference type="NCBI Taxonomy" id="202772"/>
    <lineage>
        <taxon>Bacteria</taxon>
        <taxon>Pseudomonadati</taxon>
        <taxon>Pseudomonadota</taxon>
        <taxon>Gammaproteobacteria</taxon>
        <taxon>Oceanospirillales</taxon>
        <taxon>Zooshikellaceae</taxon>
        <taxon>Zooshikella</taxon>
    </lineage>
</organism>
<keyword evidence="3" id="KW-1185">Reference proteome</keyword>
<dbReference type="Pfam" id="PF10986">
    <property type="entry name" value="ZrgA"/>
    <property type="match status" value="1"/>
</dbReference>
<dbReference type="InterPro" id="IPR021253">
    <property type="entry name" value="ZrgA-like"/>
</dbReference>
<feature type="compositionally biased region" description="Basic and acidic residues" evidence="1">
    <location>
        <begin position="151"/>
        <end position="178"/>
    </location>
</feature>
<feature type="region of interest" description="Disordered" evidence="1">
    <location>
        <begin position="148"/>
        <end position="178"/>
    </location>
</feature>
<comment type="caution">
    <text evidence="2">The sequence shown here is derived from an EMBL/GenBank/DDBJ whole genome shotgun (WGS) entry which is preliminary data.</text>
</comment>
<proteinExistence type="predicted"/>
<accession>A0A4V1INA7</accession>
<name>A0A4V1INA7_9GAMM</name>
<evidence type="ECO:0000256" key="1">
    <source>
        <dbReference type="SAM" id="MobiDB-lite"/>
    </source>
</evidence>
<evidence type="ECO:0000313" key="3">
    <source>
        <dbReference type="Proteomes" id="UP000257039"/>
    </source>
</evidence>
<evidence type="ECO:0000313" key="2">
    <source>
        <dbReference type="EMBL" id="RDH43071.1"/>
    </source>
</evidence>
<dbReference type="AlphaFoldDB" id="A0A4V1INA7"/>
<gene>
    <name evidence="2" type="ORF">B9G39_06190</name>
</gene>
<dbReference type="RefSeq" id="WP_094786463.1">
    <property type="nucleotide sequence ID" value="NZ_NDXW01000001.1"/>
</dbReference>
<sequence length="235" mass="26599">MTSTDSQRLLYASVFVAVHSSLATELPQVQHHYLERIYMQTLFKAITSTSLLFFLALPASAETRQHGAHEHGSATLNIAYIDNTLEVELLSPAMNLVGFEHMPENDEQFKQLNSALGELKKAHQLFGLPSTCKLKHIEFEGELVESLASASKDKHHEDDHHKDDHNEHEHEEEGGNHSDIQAHYKFSPCKDIKQLNISLLKQFPGLEHVNTQVITSSHQTQLELNSKQQRVPLNK</sequence>